<evidence type="ECO:0000313" key="2">
    <source>
        <dbReference type="EMBL" id="CAK9878618.1"/>
    </source>
</evidence>
<name>A0ABP1BSE1_9BRYO</name>
<accession>A0ABP1BSE1</accession>
<protein>
    <submittedName>
        <fullName evidence="2">Uncharacterized protein</fullName>
    </submittedName>
</protein>
<feature type="region of interest" description="Disordered" evidence="1">
    <location>
        <begin position="1"/>
        <end position="106"/>
    </location>
</feature>
<evidence type="ECO:0000256" key="1">
    <source>
        <dbReference type="SAM" id="MobiDB-lite"/>
    </source>
</evidence>
<feature type="compositionally biased region" description="Polar residues" evidence="1">
    <location>
        <begin position="38"/>
        <end position="51"/>
    </location>
</feature>
<sequence>MRSRSQAGPKSSPLGSQAGPESPSRHLKRVLNLHLKFSSRSQASPVSTSQDLKWVRSPGLGISSGGPESTSQDLKRVLNLRSRDLKRRRRDDGRSDVGCFRGDVAHDKLPGVRKPATFVCSRQARVLHGH</sequence>
<reference evidence="2" key="1">
    <citation type="submission" date="2024-03" db="EMBL/GenBank/DDBJ databases">
        <authorList>
            <consortium name="ELIXIR-Norway"/>
            <consortium name="Elixir Norway"/>
        </authorList>
    </citation>
    <scope>NUCLEOTIDE SEQUENCE</scope>
</reference>
<dbReference type="Proteomes" id="UP001497522">
    <property type="component" value="Chromosome 6"/>
</dbReference>
<keyword evidence="3" id="KW-1185">Reference proteome</keyword>
<gene>
    <name evidence="2" type="ORF">CSSPJE1EN2_LOCUS20404</name>
</gene>
<proteinExistence type="predicted"/>
<organism evidence="2 3">
    <name type="scientific">Sphagnum jensenii</name>
    <dbReference type="NCBI Taxonomy" id="128206"/>
    <lineage>
        <taxon>Eukaryota</taxon>
        <taxon>Viridiplantae</taxon>
        <taxon>Streptophyta</taxon>
        <taxon>Embryophyta</taxon>
        <taxon>Bryophyta</taxon>
        <taxon>Sphagnophytina</taxon>
        <taxon>Sphagnopsida</taxon>
        <taxon>Sphagnales</taxon>
        <taxon>Sphagnaceae</taxon>
        <taxon>Sphagnum</taxon>
    </lineage>
</organism>
<feature type="compositionally biased region" description="Polar residues" evidence="1">
    <location>
        <begin position="1"/>
        <end position="15"/>
    </location>
</feature>
<evidence type="ECO:0000313" key="3">
    <source>
        <dbReference type="Proteomes" id="UP001497522"/>
    </source>
</evidence>
<dbReference type="EMBL" id="OZ023707">
    <property type="protein sequence ID" value="CAK9878618.1"/>
    <property type="molecule type" value="Genomic_DNA"/>
</dbReference>